<feature type="domain" description="Lantibiotic dehydratase N-terminal" evidence="1">
    <location>
        <begin position="42"/>
        <end position="644"/>
    </location>
</feature>
<dbReference type="Pfam" id="PF04738">
    <property type="entry name" value="Lant_dehydr_N"/>
    <property type="match status" value="1"/>
</dbReference>
<reference evidence="3" key="2">
    <citation type="submission" date="2022-06" db="EMBL/GenBank/DDBJ databases">
        <title>Isolation of gut microbiota from human fecal samples.</title>
        <authorList>
            <person name="Pamer E.G."/>
            <person name="Barat B."/>
            <person name="Waligurski E."/>
            <person name="Medina S."/>
            <person name="Paddock L."/>
            <person name="Mostad J."/>
        </authorList>
    </citation>
    <scope>NUCLEOTIDE SEQUENCE</scope>
    <source>
        <strain evidence="3">DFI.6.24</strain>
    </source>
</reference>
<evidence type="ECO:0000259" key="2">
    <source>
        <dbReference type="Pfam" id="PF14028"/>
    </source>
</evidence>
<keyword evidence="5" id="KW-1185">Reference proteome</keyword>
<dbReference type="EMBL" id="JANGBO010000009">
    <property type="protein sequence ID" value="MCQ5062166.1"/>
    <property type="molecule type" value="Genomic_DNA"/>
</dbReference>
<name>A0A2T3FVW3_9FIRM</name>
<organism evidence="4 5">
    <name type="scientific">Faecalibacillus intestinalis</name>
    <dbReference type="NCBI Taxonomy" id="1982626"/>
    <lineage>
        <taxon>Bacteria</taxon>
        <taxon>Bacillati</taxon>
        <taxon>Bacillota</taxon>
        <taxon>Erysipelotrichia</taxon>
        <taxon>Erysipelotrichales</taxon>
        <taxon>Coprobacillaceae</taxon>
        <taxon>Faecalibacillus</taxon>
    </lineage>
</organism>
<comment type="caution">
    <text evidence="4">The sequence shown here is derived from an EMBL/GenBank/DDBJ whole genome shotgun (WGS) entry which is preliminary data.</text>
</comment>
<dbReference type="InterPro" id="IPR023809">
    <property type="entry name" value="Thiopep_bacteriocin_synth_dom"/>
</dbReference>
<dbReference type="Pfam" id="PF14028">
    <property type="entry name" value="Lant_dehydr_C"/>
    <property type="match status" value="1"/>
</dbReference>
<protein>
    <submittedName>
        <fullName evidence="3">Lantibiotic dehydratase</fullName>
    </submittedName>
</protein>
<dbReference type="InterPro" id="IPR006827">
    <property type="entry name" value="Lant_deHydtase_N"/>
</dbReference>
<accession>A0A2T3FVW3</accession>
<dbReference type="AlphaFoldDB" id="A0A2T3FVW3"/>
<reference evidence="4 5" key="1">
    <citation type="journal article" date="2019" name="Int. J. Syst. Evol. Microbiol.">
        <title>Faecalibacillus intestinalis gen. nov., sp. nov. and Faecalibacillus faecis sp. nov., isolated from human faeces.</title>
        <authorList>
            <person name="Seo B."/>
            <person name="Jeon K."/>
            <person name="Baek I."/>
            <person name="Lee Y.M."/>
            <person name="Baek K."/>
            <person name="Ko G."/>
        </authorList>
    </citation>
    <scope>NUCLEOTIDE SEQUENCE [LARGE SCALE GENOMIC DNA]</scope>
    <source>
        <strain evidence="4 5">SNUG30099</strain>
    </source>
</reference>
<evidence type="ECO:0000313" key="5">
    <source>
        <dbReference type="Proteomes" id="UP000240974"/>
    </source>
</evidence>
<dbReference type="EMBL" id="PYLQ01000019">
    <property type="protein sequence ID" value="PST39392.1"/>
    <property type="molecule type" value="Genomic_DNA"/>
</dbReference>
<dbReference type="RefSeq" id="WP_107030380.1">
    <property type="nucleotide sequence ID" value="NZ_JADPGG010000091.1"/>
</dbReference>
<dbReference type="Proteomes" id="UP000240974">
    <property type="component" value="Unassembled WGS sequence"/>
</dbReference>
<evidence type="ECO:0000313" key="4">
    <source>
        <dbReference type="EMBL" id="PST39392.1"/>
    </source>
</evidence>
<gene>
    <name evidence="4" type="ORF">C7U54_11450</name>
    <name evidence="3" type="ORF">NE542_10105</name>
</gene>
<dbReference type="Proteomes" id="UP001204814">
    <property type="component" value="Unassembled WGS sequence"/>
</dbReference>
<proteinExistence type="predicted"/>
<dbReference type="NCBIfam" id="TIGR03891">
    <property type="entry name" value="thiopep_ocin"/>
    <property type="match status" value="1"/>
</dbReference>
<evidence type="ECO:0000313" key="3">
    <source>
        <dbReference type="EMBL" id="MCQ5062166.1"/>
    </source>
</evidence>
<sequence length="973" mass="116449">MEKNKILCLDNFYVRYANLSFDKFEKVANQNNYTLFNEFYNNTFKQDILLTSSSLYATLSKGCKDDNICSLLKYIIRSSTRCTPYSSLSGVGLGRFTNKNNYNIDIPKLYFRVDNEWLLPILPKLEQEIRNDIYVVKNKDIEENDKKIVNHWVTHYYLETNKNTNEVIINNTSVVKKVLELTQSYIKKEDLINNLLEIYGSERLSDISKLLDQLQKYEILVSNLRFCPLINDPLKEIIKTGEKFNYHSPLLEKLGKFYYDLCNLNIDFSIPKYERLINEMKDVYNCKNIIRVDSYYESVLDINIEEKKKLEDYANFINSFSNDEDKYINHCKSFIDKFGNVRVPVKYAFDKYKGIGLPTKIFRNEEISDNGKRLIHYLNENIKSGSVIDLSNFMVEDKNKEKYRTNMELAFYPILNGTELNYITSPFCASNNLFESFGRFNYIFRENNSKFFNKEDIDYVEITYIPKNSRVQNVINCTTDCNYYLEYTTNTNILGKTRLTLDDISVSSNGNEFFYYNNITGKQIAFNANNKALRDFMPPILNFILDSSQRKIKNNLYFFNLINRWLEGFDILPEIRYKNVVVSPQKWKLDNNKINLTKKQSYEIFCTKLDEKIKTDQLPSKVFFEYMDNRLLLDLNNDLHKKILFQQIKSSPKGILVKNYFTDNDLIVINDSGEKHVSELIFQFAGDNTNYTIHETLSFSKESNRTLFPFNEWTYFNIYVKDYFQDEFLTNYLMPFLLHEKTYSFIREYFYIRYIDELPHIRLRVKSSYINKFMVHFNEFILKCKDMGYVEKYSINVYERETERYGYGNIERFEKMFCENTYFSLELLYLLTKKRIDYTKESLYIMTVLYILFNLHQDVSQVLSMYKTINFNKREYQKKYKFIENIMYPDENFIKLRKSSLGTKLYSILENSNNQVLEYFNCENYDNDQLISYFHMFFNRLLGIDRRKENELNCYVERIFYGITSRQKYSKTK</sequence>
<evidence type="ECO:0000259" key="1">
    <source>
        <dbReference type="Pfam" id="PF04738"/>
    </source>
</evidence>
<feature type="domain" description="Thiopeptide-type bacteriocin biosynthesis" evidence="2">
    <location>
        <begin position="713"/>
        <end position="953"/>
    </location>
</feature>